<dbReference type="EMBL" id="NCEQ01000007">
    <property type="protein sequence ID" value="OYX57033.1"/>
    <property type="molecule type" value="Genomic_DNA"/>
</dbReference>
<evidence type="ECO:0000256" key="1">
    <source>
        <dbReference type="SAM" id="Phobius"/>
    </source>
</evidence>
<keyword evidence="1" id="KW-0812">Transmembrane</keyword>
<dbReference type="Proteomes" id="UP000216147">
    <property type="component" value="Unassembled WGS sequence"/>
</dbReference>
<evidence type="ECO:0000313" key="2">
    <source>
        <dbReference type="EMBL" id="OYX57033.1"/>
    </source>
</evidence>
<reference evidence="2 3" key="1">
    <citation type="submission" date="2017-03" db="EMBL/GenBank/DDBJ databases">
        <title>Lifting the veil on microbial sulfur biogeochemistry in mining wastewaters.</title>
        <authorList>
            <person name="Kantor R.S."/>
            <person name="Colenbrander Nelson T."/>
            <person name="Marshall S."/>
            <person name="Bennett D."/>
            <person name="Apte S."/>
            <person name="Camacho D."/>
            <person name="Thomas B.C."/>
            <person name="Warren L.A."/>
            <person name="Banfield J.F."/>
        </authorList>
    </citation>
    <scope>NUCLEOTIDE SEQUENCE [LARGE SCALE GENOMIC DNA]</scope>
    <source>
        <strain evidence="2">32-68-21</strain>
    </source>
</reference>
<accession>A0A258HL38</accession>
<evidence type="ECO:0000313" key="3">
    <source>
        <dbReference type="Proteomes" id="UP000216147"/>
    </source>
</evidence>
<proteinExistence type="predicted"/>
<keyword evidence="1" id="KW-0472">Membrane</keyword>
<protein>
    <submittedName>
        <fullName evidence="2">Uncharacterized protein</fullName>
    </submittedName>
</protein>
<comment type="caution">
    <text evidence="2">The sequence shown here is derived from an EMBL/GenBank/DDBJ whole genome shotgun (WGS) entry which is preliminary data.</text>
</comment>
<feature type="transmembrane region" description="Helical" evidence="1">
    <location>
        <begin position="72"/>
        <end position="93"/>
    </location>
</feature>
<organism evidence="2 3">
    <name type="scientific">Brevundimonas subvibrioides</name>
    <dbReference type="NCBI Taxonomy" id="74313"/>
    <lineage>
        <taxon>Bacteria</taxon>
        <taxon>Pseudomonadati</taxon>
        <taxon>Pseudomonadota</taxon>
        <taxon>Alphaproteobacteria</taxon>
        <taxon>Caulobacterales</taxon>
        <taxon>Caulobacteraceae</taxon>
        <taxon>Brevundimonas</taxon>
    </lineage>
</organism>
<dbReference type="AlphaFoldDB" id="A0A258HL38"/>
<keyword evidence="1" id="KW-1133">Transmembrane helix</keyword>
<feature type="transmembrane region" description="Helical" evidence="1">
    <location>
        <begin position="36"/>
        <end position="60"/>
    </location>
</feature>
<gene>
    <name evidence="2" type="ORF">B7Y86_09870</name>
</gene>
<name>A0A258HL38_9CAUL</name>
<sequence length="99" mass="10399">MTPEERLNAFFAEATPAARDLGFQAGVAERVARRRAVATVVALIPWTIAAMVLCWAVGPMMAPVVEGMGQTLAPAAAILMLTGLGVVVLTASARRLRPL</sequence>